<dbReference type="Proteomes" id="UP000490980">
    <property type="component" value="Unassembled WGS sequence"/>
</dbReference>
<dbReference type="RefSeq" id="WP_166946048.1">
    <property type="nucleotide sequence ID" value="NZ_JAARLZ010000001.1"/>
</dbReference>
<organism evidence="2 3">
    <name type="scientific">Luteibacter anthropi</name>
    <dbReference type="NCBI Taxonomy" id="564369"/>
    <lineage>
        <taxon>Bacteria</taxon>
        <taxon>Pseudomonadati</taxon>
        <taxon>Pseudomonadota</taxon>
        <taxon>Gammaproteobacteria</taxon>
        <taxon>Lysobacterales</taxon>
        <taxon>Rhodanobacteraceae</taxon>
        <taxon>Luteibacter</taxon>
    </lineage>
</organism>
<keyword evidence="3" id="KW-1185">Reference proteome</keyword>
<evidence type="ECO:0000313" key="2">
    <source>
        <dbReference type="EMBL" id="NII05153.1"/>
    </source>
</evidence>
<name>A0A7X5U7H5_9GAMM</name>
<protein>
    <submittedName>
        <fullName evidence="2">Uncharacterized protein</fullName>
    </submittedName>
</protein>
<evidence type="ECO:0000313" key="3">
    <source>
        <dbReference type="Proteomes" id="UP000490980"/>
    </source>
</evidence>
<feature type="transmembrane region" description="Helical" evidence="1">
    <location>
        <begin position="81"/>
        <end position="102"/>
    </location>
</feature>
<dbReference type="AlphaFoldDB" id="A0A7X5U7H5"/>
<reference evidence="2 3" key="1">
    <citation type="submission" date="2020-03" db="EMBL/GenBank/DDBJ databases">
        <authorList>
            <person name="Lai Q."/>
        </authorList>
    </citation>
    <scope>NUCLEOTIDE SEQUENCE [LARGE SCALE GENOMIC DNA]</scope>
    <source>
        <strain evidence="2 3">CCUG 25036</strain>
    </source>
</reference>
<keyword evidence="1" id="KW-1133">Transmembrane helix</keyword>
<evidence type="ECO:0000256" key="1">
    <source>
        <dbReference type="SAM" id="Phobius"/>
    </source>
</evidence>
<dbReference type="EMBL" id="JAARLZ010000001">
    <property type="protein sequence ID" value="NII05153.1"/>
    <property type="molecule type" value="Genomic_DNA"/>
</dbReference>
<proteinExistence type="predicted"/>
<keyword evidence="1" id="KW-0472">Membrane</keyword>
<accession>A0A7X5U7H5</accession>
<comment type="caution">
    <text evidence="2">The sequence shown here is derived from an EMBL/GenBank/DDBJ whole genome shotgun (WGS) entry which is preliminary data.</text>
</comment>
<sequence length="106" mass="11161">MTPDNDDAICALLRAGFDGPVADDGFTDRLMQRLPPRRRPVPWLAVAGAGVGLIAGCLSLWPSPVLHAGWSDWMHSRPSTAAIALLLVVGGMSLLGLGWGLAESDD</sequence>
<gene>
    <name evidence="2" type="ORF">HBF25_01980</name>
</gene>
<feature type="transmembrane region" description="Helical" evidence="1">
    <location>
        <begin position="41"/>
        <end position="61"/>
    </location>
</feature>
<keyword evidence="1" id="KW-0812">Transmembrane</keyword>